<evidence type="ECO:0000313" key="2">
    <source>
        <dbReference type="Proteomes" id="UP001153365"/>
    </source>
</evidence>
<dbReference type="Proteomes" id="UP001153365">
    <property type="component" value="Unassembled WGS sequence"/>
</dbReference>
<gene>
    <name evidence="1" type="ORF">PPACK8108_LOCUS22545</name>
</gene>
<reference evidence="1" key="1">
    <citation type="submission" date="2022-06" db="EMBL/GenBank/DDBJ databases">
        <authorList>
            <consortium name="SYNGENTA / RWTH Aachen University"/>
        </authorList>
    </citation>
    <scope>NUCLEOTIDE SEQUENCE</scope>
</reference>
<organism evidence="1 2">
    <name type="scientific">Phakopsora pachyrhizi</name>
    <name type="common">Asian soybean rust disease fungus</name>
    <dbReference type="NCBI Taxonomy" id="170000"/>
    <lineage>
        <taxon>Eukaryota</taxon>
        <taxon>Fungi</taxon>
        <taxon>Dikarya</taxon>
        <taxon>Basidiomycota</taxon>
        <taxon>Pucciniomycotina</taxon>
        <taxon>Pucciniomycetes</taxon>
        <taxon>Pucciniales</taxon>
        <taxon>Phakopsoraceae</taxon>
        <taxon>Phakopsora</taxon>
    </lineage>
</organism>
<name>A0AAV0BNG4_PHAPC</name>
<comment type="caution">
    <text evidence="1">The sequence shown here is derived from an EMBL/GenBank/DDBJ whole genome shotgun (WGS) entry which is preliminary data.</text>
</comment>
<protein>
    <submittedName>
        <fullName evidence="1">Uncharacterized protein</fullName>
    </submittedName>
</protein>
<sequence length="91" mass="9854">MIALQGRLGCLGLVCKGMAGEGWVVWVWSRQGRAGSSRVGQGRNAGEAGLIDRTIREGWGWGWVAQDRLGRGNFSSAGLGWGRLIRQGRQD</sequence>
<accession>A0AAV0BNG4</accession>
<dbReference type="AlphaFoldDB" id="A0AAV0BNG4"/>
<dbReference type="EMBL" id="CALTRL010005904">
    <property type="protein sequence ID" value="CAH7687716.1"/>
    <property type="molecule type" value="Genomic_DNA"/>
</dbReference>
<keyword evidence="2" id="KW-1185">Reference proteome</keyword>
<proteinExistence type="predicted"/>
<evidence type="ECO:0000313" key="1">
    <source>
        <dbReference type="EMBL" id="CAH7687716.1"/>
    </source>
</evidence>